<protein>
    <submittedName>
        <fullName evidence="2">Uncharacterized protein</fullName>
    </submittedName>
</protein>
<evidence type="ECO:0000313" key="2">
    <source>
        <dbReference type="EMBL" id="PMD62845.1"/>
    </source>
</evidence>
<keyword evidence="3" id="KW-1185">Reference proteome</keyword>
<dbReference type="EMBL" id="KZ613783">
    <property type="protein sequence ID" value="PMD62845.1"/>
    <property type="molecule type" value="Genomic_DNA"/>
</dbReference>
<feature type="region of interest" description="Disordered" evidence="1">
    <location>
        <begin position="50"/>
        <end position="76"/>
    </location>
</feature>
<sequence>MSPIPVALPPALPSELLIYILTHQTYPTTLIICQPRSSFHSSLLASIPQTLQAQPPPPPAEGLSDTQSEPTSEPPPLHLLLVPTLHQIAISRHIHLVFIPTVSRLRAYLAVFSSIDAESQAPPEKKFDKPGTKLPLLVVYGLLELHRDTSEWSAQGLGNSIAGLVEAGWRTGRKVVVLEERGMDECLSDMELEEGRKNRVKVWEEGVPMLNGSVRQAGLESEDGGWSGRTVEVGRILARWFKFGKGDWEECEHE</sequence>
<dbReference type="Proteomes" id="UP000235371">
    <property type="component" value="Unassembled WGS sequence"/>
</dbReference>
<accession>A0A2J6TIL0</accession>
<evidence type="ECO:0000313" key="3">
    <source>
        <dbReference type="Proteomes" id="UP000235371"/>
    </source>
</evidence>
<dbReference type="AlphaFoldDB" id="A0A2J6TIL0"/>
<reference evidence="2 3" key="1">
    <citation type="submission" date="2016-04" db="EMBL/GenBank/DDBJ databases">
        <title>A degradative enzymes factory behind the ericoid mycorrhizal symbiosis.</title>
        <authorList>
            <consortium name="DOE Joint Genome Institute"/>
            <person name="Martino E."/>
            <person name="Morin E."/>
            <person name="Grelet G."/>
            <person name="Kuo A."/>
            <person name="Kohler A."/>
            <person name="Daghino S."/>
            <person name="Barry K."/>
            <person name="Choi C."/>
            <person name="Cichocki N."/>
            <person name="Clum A."/>
            <person name="Copeland A."/>
            <person name="Hainaut M."/>
            <person name="Haridas S."/>
            <person name="Labutti K."/>
            <person name="Lindquist E."/>
            <person name="Lipzen A."/>
            <person name="Khouja H.-R."/>
            <person name="Murat C."/>
            <person name="Ohm R."/>
            <person name="Olson A."/>
            <person name="Spatafora J."/>
            <person name="Veneault-Fourrey C."/>
            <person name="Henrissat B."/>
            <person name="Grigoriev I."/>
            <person name="Martin F."/>
            <person name="Perotto S."/>
        </authorList>
    </citation>
    <scope>NUCLEOTIDE SEQUENCE [LARGE SCALE GENOMIC DNA]</scope>
    <source>
        <strain evidence="2 3">E</strain>
    </source>
</reference>
<dbReference type="GeneID" id="36580188"/>
<dbReference type="OrthoDB" id="5391496at2759"/>
<gene>
    <name evidence="2" type="ORF">K444DRAFT_351491</name>
</gene>
<proteinExistence type="predicted"/>
<organism evidence="2 3">
    <name type="scientific">Hyaloscypha bicolor E</name>
    <dbReference type="NCBI Taxonomy" id="1095630"/>
    <lineage>
        <taxon>Eukaryota</taxon>
        <taxon>Fungi</taxon>
        <taxon>Dikarya</taxon>
        <taxon>Ascomycota</taxon>
        <taxon>Pezizomycotina</taxon>
        <taxon>Leotiomycetes</taxon>
        <taxon>Helotiales</taxon>
        <taxon>Hyaloscyphaceae</taxon>
        <taxon>Hyaloscypha</taxon>
        <taxon>Hyaloscypha bicolor</taxon>
    </lineage>
</organism>
<dbReference type="InParanoid" id="A0A2J6TIL0"/>
<name>A0A2J6TIL0_9HELO</name>
<evidence type="ECO:0000256" key="1">
    <source>
        <dbReference type="SAM" id="MobiDB-lite"/>
    </source>
</evidence>
<dbReference type="RefSeq" id="XP_024739749.1">
    <property type="nucleotide sequence ID" value="XM_024872107.1"/>
</dbReference>